<sequence>MNSIIFHGLYKLIMSIESVVIFIVGLILLTILIIFGIFSLWEHYAEGLPWGCAFRGHRPIDEEGNRLGDPKGLLESLGAVFYSEVKCKRCKNKLYWINSYKIWTHKI</sequence>
<organism evidence="2">
    <name type="scientific">marine sediment metagenome</name>
    <dbReference type="NCBI Taxonomy" id="412755"/>
    <lineage>
        <taxon>unclassified sequences</taxon>
        <taxon>metagenomes</taxon>
        <taxon>ecological metagenomes</taxon>
    </lineage>
</organism>
<evidence type="ECO:0000256" key="1">
    <source>
        <dbReference type="SAM" id="Phobius"/>
    </source>
</evidence>
<dbReference type="AlphaFoldDB" id="A0A0F9V1U6"/>
<evidence type="ECO:0000313" key="2">
    <source>
        <dbReference type="EMBL" id="KKN93692.1"/>
    </source>
</evidence>
<name>A0A0F9V1U6_9ZZZZ</name>
<keyword evidence="1" id="KW-0812">Transmembrane</keyword>
<reference evidence="2" key="1">
    <citation type="journal article" date="2015" name="Nature">
        <title>Complex archaea that bridge the gap between prokaryotes and eukaryotes.</title>
        <authorList>
            <person name="Spang A."/>
            <person name="Saw J.H."/>
            <person name="Jorgensen S.L."/>
            <person name="Zaremba-Niedzwiedzka K."/>
            <person name="Martijn J."/>
            <person name="Lind A.E."/>
            <person name="van Eijk R."/>
            <person name="Schleper C."/>
            <person name="Guy L."/>
            <person name="Ettema T.J."/>
        </authorList>
    </citation>
    <scope>NUCLEOTIDE SEQUENCE</scope>
</reference>
<feature type="transmembrane region" description="Helical" evidence="1">
    <location>
        <begin position="12"/>
        <end position="41"/>
    </location>
</feature>
<proteinExistence type="predicted"/>
<keyword evidence="1" id="KW-1133">Transmembrane helix</keyword>
<accession>A0A0F9V1U6</accession>
<dbReference type="EMBL" id="LAZR01000084">
    <property type="protein sequence ID" value="KKN93692.1"/>
    <property type="molecule type" value="Genomic_DNA"/>
</dbReference>
<protein>
    <submittedName>
        <fullName evidence="2">Uncharacterized protein</fullName>
    </submittedName>
</protein>
<keyword evidence="1" id="KW-0472">Membrane</keyword>
<gene>
    <name evidence="2" type="ORF">LCGC14_0195250</name>
</gene>
<comment type="caution">
    <text evidence="2">The sequence shown here is derived from an EMBL/GenBank/DDBJ whole genome shotgun (WGS) entry which is preliminary data.</text>
</comment>